<feature type="transmembrane region" description="Helical" evidence="7">
    <location>
        <begin position="278"/>
        <end position="297"/>
    </location>
</feature>
<keyword evidence="3 7" id="KW-0812">Transmembrane</keyword>
<dbReference type="InterPro" id="IPR013057">
    <property type="entry name" value="AA_transpt_TM"/>
</dbReference>
<reference evidence="9 10" key="1">
    <citation type="journal article" date="2021" name="Nat. Plants">
        <title>The Taxus genome provides insights into paclitaxel biosynthesis.</title>
        <authorList>
            <person name="Xiong X."/>
            <person name="Gou J."/>
            <person name="Liao Q."/>
            <person name="Li Y."/>
            <person name="Zhou Q."/>
            <person name="Bi G."/>
            <person name="Li C."/>
            <person name="Du R."/>
            <person name="Wang X."/>
            <person name="Sun T."/>
            <person name="Guo L."/>
            <person name="Liang H."/>
            <person name="Lu P."/>
            <person name="Wu Y."/>
            <person name="Zhang Z."/>
            <person name="Ro D.K."/>
            <person name="Shang Y."/>
            <person name="Huang S."/>
            <person name="Yan J."/>
        </authorList>
    </citation>
    <scope>NUCLEOTIDE SEQUENCE [LARGE SCALE GENOMIC DNA]</scope>
    <source>
        <strain evidence="9">Ta-2019</strain>
    </source>
</reference>
<keyword evidence="2" id="KW-0813">Transport</keyword>
<dbReference type="Proteomes" id="UP000824469">
    <property type="component" value="Unassembled WGS sequence"/>
</dbReference>
<evidence type="ECO:0000256" key="2">
    <source>
        <dbReference type="ARBA" id="ARBA00022448"/>
    </source>
</evidence>
<keyword evidence="4" id="KW-0029">Amino-acid transport</keyword>
<evidence type="ECO:0000256" key="3">
    <source>
        <dbReference type="ARBA" id="ARBA00022692"/>
    </source>
</evidence>
<evidence type="ECO:0000256" key="5">
    <source>
        <dbReference type="ARBA" id="ARBA00022989"/>
    </source>
</evidence>
<name>A0AA38LPU1_TAXCH</name>
<feature type="transmembrane region" description="Helical" evidence="7">
    <location>
        <begin position="154"/>
        <end position="176"/>
    </location>
</feature>
<comment type="subcellular location">
    <subcellularLocation>
        <location evidence="1">Membrane</location>
    </subcellularLocation>
</comment>
<feature type="transmembrane region" description="Helical" evidence="7">
    <location>
        <begin position="237"/>
        <end position="257"/>
    </location>
</feature>
<dbReference type="GO" id="GO:0006865">
    <property type="term" value="P:amino acid transport"/>
    <property type="evidence" value="ECO:0007669"/>
    <property type="project" value="UniProtKB-KW"/>
</dbReference>
<feature type="transmembrane region" description="Helical" evidence="7">
    <location>
        <begin position="188"/>
        <end position="209"/>
    </location>
</feature>
<keyword evidence="5 7" id="KW-1133">Transmembrane helix</keyword>
<gene>
    <name evidence="9" type="ORF">KI387_002383</name>
</gene>
<keyword evidence="10" id="KW-1185">Reference proteome</keyword>
<dbReference type="GO" id="GO:0016020">
    <property type="term" value="C:membrane"/>
    <property type="evidence" value="ECO:0007669"/>
    <property type="project" value="UniProtKB-SubCell"/>
</dbReference>
<evidence type="ECO:0000313" key="10">
    <source>
        <dbReference type="Proteomes" id="UP000824469"/>
    </source>
</evidence>
<protein>
    <recommendedName>
        <fullName evidence="8">Amino acid transporter transmembrane domain-containing protein</fullName>
    </recommendedName>
</protein>
<evidence type="ECO:0000256" key="4">
    <source>
        <dbReference type="ARBA" id="ARBA00022970"/>
    </source>
</evidence>
<feature type="transmembrane region" description="Helical" evidence="7">
    <location>
        <begin position="122"/>
        <end position="142"/>
    </location>
</feature>
<accession>A0AA38LPU1</accession>
<comment type="caution">
    <text evidence="9">The sequence shown here is derived from an EMBL/GenBank/DDBJ whole genome shotgun (WGS) entry which is preliminary data.</text>
</comment>
<proteinExistence type="predicted"/>
<dbReference type="EMBL" id="JAHRHJ020000001">
    <property type="protein sequence ID" value="KAH9330275.1"/>
    <property type="molecule type" value="Genomic_DNA"/>
</dbReference>
<feature type="non-terminal residue" evidence="9">
    <location>
        <position position="336"/>
    </location>
</feature>
<evidence type="ECO:0000313" key="9">
    <source>
        <dbReference type="EMBL" id="KAH9330275.1"/>
    </source>
</evidence>
<evidence type="ECO:0000256" key="7">
    <source>
        <dbReference type="SAM" id="Phobius"/>
    </source>
</evidence>
<keyword evidence="6 7" id="KW-0472">Membrane</keyword>
<dbReference type="AlphaFoldDB" id="A0AA38LPU1"/>
<feature type="non-terminal residue" evidence="9">
    <location>
        <position position="1"/>
    </location>
</feature>
<feature type="transmembrane region" description="Helical" evidence="7">
    <location>
        <begin position="317"/>
        <end position="335"/>
    </location>
</feature>
<organism evidence="9 10">
    <name type="scientific">Taxus chinensis</name>
    <name type="common">Chinese yew</name>
    <name type="synonym">Taxus wallichiana var. chinensis</name>
    <dbReference type="NCBI Taxonomy" id="29808"/>
    <lineage>
        <taxon>Eukaryota</taxon>
        <taxon>Viridiplantae</taxon>
        <taxon>Streptophyta</taxon>
        <taxon>Embryophyta</taxon>
        <taxon>Tracheophyta</taxon>
        <taxon>Spermatophyta</taxon>
        <taxon>Pinopsida</taxon>
        <taxon>Pinidae</taxon>
        <taxon>Conifers II</taxon>
        <taxon>Cupressales</taxon>
        <taxon>Taxaceae</taxon>
        <taxon>Taxus</taxon>
    </lineage>
</organism>
<dbReference type="Pfam" id="PF01490">
    <property type="entry name" value="Aa_trans"/>
    <property type="match status" value="1"/>
</dbReference>
<feature type="transmembrane region" description="Helical" evidence="7">
    <location>
        <begin position="61"/>
        <end position="87"/>
    </location>
</feature>
<dbReference type="OMA" id="HGDINYD"/>
<dbReference type="PANTHER" id="PTHR48017">
    <property type="entry name" value="OS05G0424000 PROTEIN-RELATED"/>
    <property type="match status" value="1"/>
</dbReference>
<evidence type="ECO:0000256" key="6">
    <source>
        <dbReference type="ARBA" id="ARBA00023136"/>
    </source>
</evidence>
<feature type="transmembrane region" description="Helical" evidence="7">
    <location>
        <begin position="34"/>
        <end position="55"/>
    </location>
</feature>
<feature type="domain" description="Amino acid transporter transmembrane" evidence="8">
    <location>
        <begin position="31"/>
        <end position="336"/>
    </location>
</feature>
<evidence type="ECO:0000259" key="8">
    <source>
        <dbReference type="Pfam" id="PF01490"/>
    </source>
</evidence>
<evidence type="ECO:0000256" key="1">
    <source>
        <dbReference type="ARBA" id="ARBA00004370"/>
    </source>
</evidence>
<sequence length="336" mass="36122">FKSSTTVMDLEHTQNGNMHGDINYDDGRARTGNVWTAASHVITAVIGAGVLSLPWSVAQLGWIMGALILLFFAVVTTYTSVLLADCYRAPDPVTGKRNYKYPDAVKNILGGRKVLLCKIGQYANLYGAMVGYTLTAAISMMAIKKAACFHKEGHGSSCSVSGNMFMMTFGAIELILSQLPSLEKISWLSILAAIMSFAYSSIGLGLSIAKAAGRKHPSGSLTGVPIGGQVTKLKKSWYIFQALGNMAFSYTFSLVLIEIQDTLKSPPPENKTMRKATLMGMTATTLLYMSIGLVGYAAFGNSAPGNMLTGFGFYEPFWLIDVGNICIVIHLVGAYQ</sequence>